<gene>
    <name evidence="2" type="ORF">JFN87_32475</name>
</gene>
<organism evidence="2 3">
    <name type="scientific">Streptomyces montanisoli</name>
    <dbReference type="NCBI Taxonomy" id="2798581"/>
    <lineage>
        <taxon>Bacteria</taxon>
        <taxon>Bacillati</taxon>
        <taxon>Actinomycetota</taxon>
        <taxon>Actinomycetes</taxon>
        <taxon>Kitasatosporales</taxon>
        <taxon>Streptomycetaceae</taxon>
        <taxon>Streptomyces</taxon>
    </lineage>
</organism>
<dbReference type="EMBL" id="JAGIQL010000301">
    <property type="protein sequence ID" value="MBP0462121.1"/>
    <property type="molecule type" value="Genomic_DNA"/>
</dbReference>
<dbReference type="RefSeq" id="WP_209346007.1">
    <property type="nucleotide sequence ID" value="NZ_JAGIQL010000301.1"/>
</dbReference>
<dbReference type="Pfam" id="PF14534">
    <property type="entry name" value="DUF4440"/>
    <property type="match status" value="1"/>
</dbReference>
<evidence type="ECO:0000313" key="2">
    <source>
        <dbReference type="EMBL" id="MBP0462121.1"/>
    </source>
</evidence>
<dbReference type="SUPFAM" id="SSF54427">
    <property type="entry name" value="NTF2-like"/>
    <property type="match status" value="1"/>
</dbReference>
<protein>
    <submittedName>
        <fullName evidence="2">Nuclear transport factor 2 family protein</fullName>
    </submittedName>
</protein>
<reference evidence="2" key="1">
    <citation type="submission" date="2021-03" db="EMBL/GenBank/DDBJ databases">
        <title>Whole genome sequence of Streptomyces bomunensis MMS17-BM035.</title>
        <authorList>
            <person name="Lee J.H."/>
        </authorList>
    </citation>
    <scope>NUCLEOTIDE SEQUENCE</scope>
    <source>
        <strain evidence="2">MMS17-BM035</strain>
    </source>
</reference>
<sequence>MPDPTPAVSAAIECELRFLDPAVHTSPALLGELLHPDFASFGSSGRAWNRETLVKELRARGPASAPATVSELTAVQLAPDVVHVTFDVDVNGRRAHRSSVWRLTGGDWLLYFHQGTAFTPEEVPPQD</sequence>
<name>A0A940MMF2_9ACTN</name>
<dbReference type="AlphaFoldDB" id="A0A940MMF2"/>
<dbReference type="Proteomes" id="UP000670475">
    <property type="component" value="Unassembled WGS sequence"/>
</dbReference>
<accession>A0A940MMF2</accession>
<dbReference type="InterPro" id="IPR027843">
    <property type="entry name" value="DUF4440"/>
</dbReference>
<dbReference type="InterPro" id="IPR032710">
    <property type="entry name" value="NTF2-like_dom_sf"/>
</dbReference>
<feature type="domain" description="DUF4440" evidence="1">
    <location>
        <begin position="13"/>
        <end position="110"/>
    </location>
</feature>
<dbReference type="Gene3D" id="3.10.450.50">
    <property type="match status" value="1"/>
</dbReference>
<keyword evidence="3" id="KW-1185">Reference proteome</keyword>
<evidence type="ECO:0000313" key="3">
    <source>
        <dbReference type="Proteomes" id="UP000670475"/>
    </source>
</evidence>
<proteinExistence type="predicted"/>
<comment type="caution">
    <text evidence="2">The sequence shown here is derived from an EMBL/GenBank/DDBJ whole genome shotgun (WGS) entry which is preliminary data.</text>
</comment>
<evidence type="ECO:0000259" key="1">
    <source>
        <dbReference type="Pfam" id="PF14534"/>
    </source>
</evidence>